<accession>A0A2V2N7H5</accession>
<dbReference type="InterPro" id="IPR047817">
    <property type="entry name" value="ABC2_TM_bact-type"/>
</dbReference>
<feature type="transmembrane region" description="Helical" evidence="5">
    <location>
        <begin position="131"/>
        <end position="153"/>
    </location>
</feature>
<feature type="transmembrane region" description="Helical" evidence="5">
    <location>
        <begin position="160"/>
        <end position="180"/>
    </location>
</feature>
<feature type="transmembrane region" description="Helical" evidence="5">
    <location>
        <begin position="213"/>
        <end position="233"/>
    </location>
</feature>
<name>A0A2V2N7H5_9EURY</name>
<dbReference type="InterPro" id="IPR051328">
    <property type="entry name" value="T7SS_ABC-Transporter"/>
</dbReference>
<evidence type="ECO:0000256" key="2">
    <source>
        <dbReference type="ARBA" id="ARBA00022692"/>
    </source>
</evidence>
<feature type="transmembrane region" description="Helical" evidence="5">
    <location>
        <begin position="48"/>
        <end position="74"/>
    </location>
</feature>
<proteinExistence type="predicted"/>
<evidence type="ECO:0000256" key="3">
    <source>
        <dbReference type="ARBA" id="ARBA00022989"/>
    </source>
</evidence>
<dbReference type="InterPro" id="IPR000412">
    <property type="entry name" value="ABC_2_transport"/>
</dbReference>
<keyword evidence="3 5" id="KW-1133">Transmembrane helix</keyword>
<reference evidence="7 8" key="1">
    <citation type="submission" date="2018-05" db="EMBL/GenBank/DDBJ databases">
        <title>Draft genome of Methanospirillum stamsii Pt1.</title>
        <authorList>
            <person name="Dueholm M.S."/>
            <person name="Nielsen P.H."/>
            <person name="Bakmann L.F."/>
            <person name="Otzen D.E."/>
        </authorList>
    </citation>
    <scope>NUCLEOTIDE SEQUENCE [LARGE SCALE GENOMIC DNA]</scope>
    <source>
        <strain evidence="7 8">Pt1</strain>
    </source>
</reference>
<dbReference type="Proteomes" id="UP000245934">
    <property type="component" value="Unassembled WGS sequence"/>
</dbReference>
<dbReference type="EMBL" id="QGMZ01000006">
    <property type="protein sequence ID" value="PWR75994.1"/>
    <property type="molecule type" value="Genomic_DNA"/>
</dbReference>
<dbReference type="Pfam" id="PF01061">
    <property type="entry name" value="ABC2_membrane"/>
    <property type="match status" value="1"/>
</dbReference>
<dbReference type="PROSITE" id="PS51012">
    <property type="entry name" value="ABC_TM2"/>
    <property type="match status" value="1"/>
</dbReference>
<dbReference type="PANTHER" id="PTHR43077:SF10">
    <property type="entry name" value="TRANSPORT PERMEASE PROTEIN"/>
    <property type="match status" value="1"/>
</dbReference>
<comment type="subcellular location">
    <subcellularLocation>
        <location evidence="1">Membrane</location>
        <topology evidence="1">Multi-pass membrane protein</topology>
    </subcellularLocation>
</comment>
<dbReference type="PIRSF" id="PIRSF006648">
    <property type="entry name" value="DrrB"/>
    <property type="match status" value="1"/>
</dbReference>
<protein>
    <submittedName>
        <fullName evidence="7">Multidrug ABC transporter permease</fullName>
    </submittedName>
</protein>
<evidence type="ECO:0000313" key="7">
    <source>
        <dbReference type="EMBL" id="PWR75994.1"/>
    </source>
</evidence>
<dbReference type="GO" id="GO:0043190">
    <property type="term" value="C:ATP-binding cassette (ABC) transporter complex"/>
    <property type="evidence" value="ECO:0007669"/>
    <property type="project" value="InterPro"/>
</dbReference>
<feature type="transmembrane region" description="Helical" evidence="5">
    <location>
        <begin position="20"/>
        <end position="42"/>
    </location>
</feature>
<organism evidence="7 8">
    <name type="scientific">Methanospirillum stamsii</name>
    <dbReference type="NCBI Taxonomy" id="1277351"/>
    <lineage>
        <taxon>Archaea</taxon>
        <taxon>Methanobacteriati</taxon>
        <taxon>Methanobacteriota</taxon>
        <taxon>Stenosarchaea group</taxon>
        <taxon>Methanomicrobia</taxon>
        <taxon>Methanomicrobiales</taxon>
        <taxon>Methanospirillaceae</taxon>
        <taxon>Methanospirillum</taxon>
    </lineage>
</organism>
<dbReference type="InterPro" id="IPR013525">
    <property type="entry name" value="ABC2_TM"/>
</dbReference>
<dbReference type="AlphaFoldDB" id="A0A2V2N7H5"/>
<gene>
    <name evidence="7" type="ORF">DLD82_02240</name>
</gene>
<evidence type="ECO:0000256" key="4">
    <source>
        <dbReference type="ARBA" id="ARBA00023136"/>
    </source>
</evidence>
<keyword evidence="4 5" id="KW-0472">Membrane</keyword>
<comment type="caution">
    <text evidence="7">The sequence shown here is derived from an EMBL/GenBank/DDBJ whole genome shotgun (WGS) entry which is preliminary data.</text>
</comment>
<keyword evidence="8" id="KW-1185">Reference proteome</keyword>
<evidence type="ECO:0000256" key="5">
    <source>
        <dbReference type="SAM" id="Phobius"/>
    </source>
</evidence>
<evidence type="ECO:0000313" key="8">
    <source>
        <dbReference type="Proteomes" id="UP000245934"/>
    </source>
</evidence>
<evidence type="ECO:0000256" key="1">
    <source>
        <dbReference type="ARBA" id="ARBA00004141"/>
    </source>
</evidence>
<dbReference type="GO" id="GO:0140359">
    <property type="term" value="F:ABC-type transporter activity"/>
    <property type="evidence" value="ECO:0007669"/>
    <property type="project" value="InterPro"/>
</dbReference>
<keyword evidence="2 5" id="KW-0812">Transmembrane</keyword>
<evidence type="ECO:0000259" key="6">
    <source>
        <dbReference type="PROSITE" id="PS51012"/>
    </source>
</evidence>
<sequence length="241" mass="26386">MNAIIIYCVRDLIRWFRGKWGFISALVAPAAWLIFVGLALPVTFTDNYLAFVTPGILVMTTLSASMQGGALIIMDKILGFYNKFMALPPARESILFGKILVTTIRGIIQSTIILVLAFFLGVPVYSPAQIIGVYLILILFGCLLSSITTTLAISVGEHDNYAAVTAMITMPLFFTSSAMMPYSSMPEWLRIPAHVNPLSIAIDSIRDVTAGLIPGQSILILVILTIIVVSINVKMFRRVKL</sequence>
<feature type="domain" description="ABC transmembrane type-2" evidence="6">
    <location>
        <begin position="16"/>
        <end position="239"/>
    </location>
</feature>
<dbReference type="PANTHER" id="PTHR43077">
    <property type="entry name" value="TRANSPORT PERMEASE YVFS-RELATED"/>
    <property type="match status" value="1"/>
</dbReference>
<dbReference type="OrthoDB" id="147058at2157"/>
<feature type="transmembrane region" description="Helical" evidence="5">
    <location>
        <begin position="95"/>
        <end position="119"/>
    </location>
</feature>